<sequence length="82" mass="9546">MRSAEFNHGPYTIKTFVLQGECRARAFLNGTWLRNISDWKAETLEEVVQRMRASLDAEENDEEEDTEIVYRPLSAPFLSHEV</sequence>
<reference evidence="1 2" key="1">
    <citation type="submission" date="2022-03" db="EMBL/GenBank/DDBJ databases">
        <title>Complete genome analysis of Roseomonas KG 17.1 : a prolific producer of plant growth promoters.</title>
        <authorList>
            <person name="Saadouli I."/>
            <person name="Najjari A."/>
            <person name="Mosbah A."/>
            <person name="Ouzari H.I."/>
        </authorList>
    </citation>
    <scope>NUCLEOTIDE SEQUENCE [LARGE SCALE GENOMIC DNA]</scope>
    <source>
        <strain evidence="1 2">KG17-1</strain>
    </source>
</reference>
<evidence type="ECO:0000313" key="1">
    <source>
        <dbReference type="EMBL" id="MCI0754746.1"/>
    </source>
</evidence>
<accession>A0ABS9W630</accession>
<gene>
    <name evidence="1" type="ORF">MON41_13370</name>
</gene>
<name>A0ABS9W630_9PROT</name>
<evidence type="ECO:0000313" key="2">
    <source>
        <dbReference type="Proteomes" id="UP001201985"/>
    </source>
</evidence>
<proteinExistence type="predicted"/>
<organism evidence="1 2">
    <name type="scientific">Teichococcus vastitatis</name>
    <dbReference type="NCBI Taxonomy" id="2307076"/>
    <lineage>
        <taxon>Bacteria</taxon>
        <taxon>Pseudomonadati</taxon>
        <taxon>Pseudomonadota</taxon>
        <taxon>Alphaproteobacteria</taxon>
        <taxon>Acetobacterales</taxon>
        <taxon>Roseomonadaceae</taxon>
        <taxon>Roseomonas</taxon>
    </lineage>
</organism>
<dbReference type="RefSeq" id="WP_241793034.1">
    <property type="nucleotide sequence ID" value="NZ_JALBUU010000004.1"/>
</dbReference>
<dbReference type="Proteomes" id="UP001201985">
    <property type="component" value="Unassembled WGS sequence"/>
</dbReference>
<dbReference type="EMBL" id="JALBUU010000004">
    <property type="protein sequence ID" value="MCI0754746.1"/>
    <property type="molecule type" value="Genomic_DNA"/>
</dbReference>
<comment type="caution">
    <text evidence="1">The sequence shown here is derived from an EMBL/GenBank/DDBJ whole genome shotgun (WGS) entry which is preliminary data.</text>
</comment>
<protein>
    <submittedName>
        <fullName evidence="1">Uncharacterized protein</fullName>
    </submittedName>
</protein>
<keyword evidence="2" id="KW-1185">Reference proteome</keyword>